<dbReference type="Proteomes" id="UP001156641">
    <property type="component" value="Unassembled WGS sequence"/>
</dbReference>
<comment type="domain">
    <text evidence="8">The N-terminal domain determines nucleotide recognition and specific binding, while the C-terminal domain determines the specific binding to the target protein.</text>
</comment>
<comment type="catalytic activity">
    <reaction evidence="8">
        <text>Mo-molybdopterin + GTP + H(+) = Mo-molybdopterin guanine dinucleotide + diphosphate</text>
        <dbReference type="Rhea" id="RHEA:34243"/>
        <dbReference type="ChEBI" id="CHEBI:15378"/>
        <dbReference type="ChEBI" id="CHEBI:33019"/>
        <dbReference type="ChEBI" id="CHEBI:37565"/>
        <dbReference type="ChEBI" id="CHEBI:71302"/>
        <dbReference type="ChEBI" id="CHEBI:71310"/>
        <dbReference type="EC" id="2.7.7.77"/>
    </reaction>
</comment>
<dbReference type="Gene3D" id="3.90.550.10">
    <property type="entry name" value="Spore Coat Polysaccharide Biosynthesis Protein SpsA, Chain A"/>
    <property type="match status" value="1"/>
</dbReference>
<keyword evidence="5 8" id="KW-0460">Magnesium</keyword>
<feature type="binding site" evidence="8">
    <location>
        <position position="75"/>
    </location>
    <ligand>
        <name>GTP</name>
        <dbReference type="ChEBI" id="CHEBI:37565"/>
    </ligand>
</feature>
<evidence type="ECO:0000259" key="9">
    <source>
        <dbReference type="Pfam" id="PF12804"/>
    </source>
</evidence>
<dbReference type="InterPro" id="IPR013482">
    <property type="entry name" value="Molybde_CF_guanTrfase"/>
</dbReference>
<sequence length="375" mass="39477">MNPFLTSPPAAGGVILAGGRALRMGGGDKGRQSLGGQDMLTRLIAVLHPQVSALALNANGDPARFADLALPVLPDGLEDAGPLAGLLAGLDWAHSLALPWLLTAPTDTPFLPPDLLLRLGHGVCGGQLAAVAASGGRRHPVAGLWSISLRAPLRRFLLEQEQRKMGLWAEHCGAATVEWPDEPRDPFFNINRPEEREEAAAQLGQRPYRAGAVVLPHRHAAHALLADFAALQQAQDVEVAGLLQEGSKSAGDAPDAITLTGLNTGERFAIMLSEACAGSCAVDPSAVAAASAVLRRAIAGRSPLILVNKFGPLEAEGGGLADEMLQAMAAELPLLTTVSVNRLESWLRFTGGMCELLPPDPAALSAWWERNRQQR</sequence>
<evidence type="ECO:0000256" key="5">
    <source>
        <dbReference type="ARBA" id="ARBA00022842"/>
    </source>
</evidence>
<evidence type="ECO:0000313" key="11">
    <source>
        <dbReference type="Proteomes" id="UP001156641"/>
    </source>
</evidence>
<name>A0ABQ6A9J1_9PROT</name>
<comment type="cofactor">
    <cofactor evidence="8">
        <name>Mg(2+)</name>
        <dbReference type="ChEBI" id="CHEBI:18420"/>
    </cofactor>
</comment>
<evidence type="ECO:0000256" key="6">
    <source>
        <dbReference type="ARBA" id="ARBA00023134"/>
    </source>
</evidence>
<organism evidence="10 11">
    <name type="scientific">Acidocella aquatica</name>
    <dbReference type="NCBI Taxonomy" id="1922313"/>
    <lineage>
        <taxon>Bacteria</taxon>
        <taxon>Pseudomonadati</taxon>
        <taxon>Pseudomonadota</taxon>
        <taxon>Alphaproteobacteria</taxon>
        <taxon>Acetobacterales</taxon>
        <taxon>Acidocellaceae</taxon>
        <taxon>Acidocella</taxon>
    </lineage>
</organism>
<dbReference type="RefSeq" id="WP_284258782.1">
    <property type="nucleotide sequence ID" value="NZ_BSOS01000073.1"/>
</dbReference>
<dbReference type="CDD" id="cd02503">
    <property type="entry name" value="MobA"/>
    <property type="match status" value="1"/>
</dbReference>
<keyword evidence="2 8" id="KW-0808">Transferase</keyword>
<dbReference type="PANTHER" id="PTHR19136:SF81">
    <property type="entry name" value="MOLYBDENUM COFACTOR GUANYLYLTRANSFERASE"/>
    <property type="match status" value="1"/>
</dbReference>
<keyword evidence="1 8" id="KW-0963">Cytoplasm</keyword>
<feature type="domain" description="MobA-like NTP transferase" evidence="9">
    <location>
        <begin position="13"/>
        <end position="165"/>
    </location>
</feature>
<evidence type="ECO:0000256" key="4">
    <source>
        <dbReference type="ARBA" id="ARBA00022741"/>
    </source>
</evidence>
<evidence type="ECO:0000313" key="10">
    <source>
        <dbReference type="EMBL" id="GLR67963.1"/>
    </source>
</evidence>
<keyword evidence="11" id="KW-1185">Reference proteome</keyword>
<comment type="function">
    <text evidence="8">Transfers a GMP moiety from GTP to Mo-molybdopterin (Mo-MPT) cofactor (Moco or molybdenum cofactor) to form Mo-molybdopterin guanine dinucleotide (Mo-MGD) cofactor.</text>
</comment>
<dbReference type="InterPro" id="IPR025877">
    <property type="entry name" value="MobA-like_NTP_Trfase"/>
</dbReference>
<accession>A0ABQ6A9J1</accession>
<keyword evidence="6 8" id="KW-0342">GTP-binding</keyword>
<feature type="binding site" evidence="8">
    <location>
        <begin position="16"/>
        <end position="18"/>
    </location>
    <ligand>
        <name>GTP</name>
        <dbReference type="ChEBI" id="CHEBI:37565"/>
    </ligand>
</feature>
<gene>
    <name evidence="8" type="primary">mobA</name>
    <name evidence="10" type="ORF">GCM10010909_26440</name>
</gene>
<evidence type="ECO:0000256" key="2">
    <source>
        <dbReference type="ARBA" id="ARBA00022679"/>
    </source>
</evidence>
<feature type="binding site" evidence="8">
    <location>
        <position position="29"/>
    </location>
    <ligand>
        <name>GTP</name>
        <dbReference type="ChEBI" id="CHEBI:37565"/>
    </ligand>
</feature>
<comment type="subunit">
    <text evidence="8">Monomer.</text>
</comment>
<dbReference type="InterPro" id="IPR018912">
    <property type="entry name" value="DUF2478"/>
</dbReference>
<dbReference type="SUPFAM" id="SSF53448">
    <property type="entry name" value="Nucleotide-diphospho-sugar transferases"/>
    <property type="match status" value="1"/>
</dbReference>
<dbReference type="PANTHER" id="PTHR19136">
    <property type="entry name" value="MOLYBDENUM COFACTOR GUANYLYLTRANSFERASE"/>
    <property type="match status" value="1"/>
</dbReference>
<reference evidence="11" key="1">
    <citation type="journal article" date="2019" name="Int. J. Syst. Evol. Microbiol.">
        <title>The Global Catalogue of Microorganisms (GCM) 10K type strain sequencing project: providing services to taxonomists for standard genome sequencing and annotation.</title>
        <authorList>
            <consortium name="The Broad Institute Genomics Platform"/>
            <consortium name="The Broad Institute Genome Sequencing Center for Infectious Disease"/>
            <person name="Wu L."/>
            <person name="Ma J."/>
        </authorList>
    </citation>
    <scope>NUCLEOTIDE SEQUENCE [LARGE SCALE GENOMIC DNA]</scope>
    <source>
        <strain evidence="11">NBRC 112502</strain>
    </source>
</reference>
<keyword evidence="7 8" id="KW-0501">Molybdenum cofactor biosynthesis</keyword>
<dbReference type="InterPro" id="IPR029044">
    <property type="entry name" value="Nucleotide-diphossugar_trans"/>
</dbReference>
<comment type="similarity">
    <text evidence="8">Belongs to the MobA family.</text>
</comment>
<feature type="binding site" evidence="8">
    <location>
        <position position="107"/>
    </location>
    <ligand>
        <name>GTP</name>
        <dbReference type="ChEBI" id="CHEBI:37565"/>
    </ligand>
</feature>
<evidence type="ECO:0000256" key="7">
    <source>
        <dbReference type="ARBA" id="ARBA00023150"/>
    </source>
</evidence>
<dbReference type="Pfam" id="PF12804">
    <property type="entry name" value="NTP_transf_3"/>
    <property type="match status" value="1"/>
</dbReference>
<evidence type="ECO:0000256" key="3">
    <source>
        <dbReference type="ARBA" id="ARBA00022723"/>
    </source>
</evidence>
<dbReference type="EMBL" id="BSOS01000073">
    <property type="protein sequence ID" value="GLR67963.1"/>
    <property type="molecule type" value="Genomic_DNA"/>
</dbReference>
<evidence type="ECO:0000256" key="8">
    <source>
        <dbReference type="HAMAP-Rule" id="MF_00316"/>
    </source>
</evidence>
<protein>
    <recommendedName>
        <fullName evidence="8">Molybdenum cofactor guanylyltransferase</fullName>
        <shortName evidence="8">MoCo guanylyltransferase</shortName>
        <ecNumber evidence="8">2.7.7.77</ecNumber>
    </recommendedName>
    <alternativeName>
        <fullName evidence="8">GTP:molybdopterin guanylyltransferase</fullName>
    </alternativeName>
    <alternativeName>
        <fullName evidence="8">Mo-MPT guanylyltransferase</fullName>
    </alternativeName>
    <alternativeName>
        <fullName evidence="8">Molybdopterin guanylyltransferase</fullName>
    </alternativeName>
    <alternativeName>
        <fullName evidence="8">Molybdopterin-guanine dinucleotide synthase</fullName>
        <shortName evidence="8">MGD synthase</shortName>
    </alternativeName>
</protein>
<comment type="caution">
    <text evidence="10">The sequence shown here is derived from an EMBL/GenBank/DDBJ whole genome shotgun (WGS) entry which is preliminary data.</text>
</comment>
<feature type="binding site" evidence="8">
    <location>
        <position position="107"/>
    </location>
    <ligand>
        <name>Mg(2+)</name>
        <dbReference type="ChEBI" id="CHEBI:18420"/>
    </ligand>
</feature>
<dbReference type="EC" id="2.7.7.77" evidence="8"/>
<keyword evidence="3 8" id="KW-0479">Metal-binding</keyword>
<dbReference type="NCBIfam" id="TIGR02665">
    <property type="entry name" value="molyb_mobA"/>
    <property type="match status" value="1"/>
</dbReference>
<comment type="subcellular location">
    <subcellularLocation>
        <location evidence="8">Cytoplasm</location>
    </subcellularLocation>
</comment>
<dbReference type="Pfam" id="PF10649">
    <property type="entry name" value="DUF2478"/>
    <property type="match status" value="1"/>
</dbReference>
<feature type="binding site" evidence="8">
    <location>
        <position position="57"/>
    </location>
    <ligand>
        <name>GTP</name>
        <dbReference type="ChEBI" id="CHEBI:37565"/>
    </ligand>
</feature>
<evidence type="ECO:0000256" key="1">
    <source>
        <dbReference type="ARBA" id="ARBA00022490"/>
    </source>
</evidence>
<proteinExistence type="inferred from homology"/>
<keyword evidence="4 8" id="KW-0547">Nucleotide-binding</keyword>
<dbReference type="HAMAP" id="MF_00316">
    <property type="entry name" value="MobA"/>
    <property type="match status" value="1"/>
</dbReference>